<name>A0ABY7WK79_9SPHI</name>
<gene>
    <name evidence="2" type="ORF">PQ465_15880</name>
</gene>
<dbReference type="InterPro" id="IPR032274">
    <property type="entry name" value="DUF4835"/>
</dbReference>
<protein>
    <submittedName>
        <fullName evidence="2">DUF4835 family protein</fullName>
    </submittedName>
</protein>
<reference evidence="2 3" key="1">
    <citation type="submission" date="2023-02" db="EMBL/GenBank/DDBJ databases">
        <title>Genome sequence of Sphingobacterium sp. KACC 22765.</title>
        <authorList>
            <person name="Kim S."/>
            <person name="Heo J."/>
            <person name="Kwon S.-W."/>
        </authorList>
    </citation>
    <scope>NUCLEOTIDE SEQUENCE [LARGE SCALE GENOMIC DNA]</scope>
    <source>
        <strain evidence="2 3">KACC 22765</strain>
    </source>
</reference>
<evidence type="ECO:0000256" key="1">
    <source>
        <dbReference type="SAM" id="SignalP"/>
    </source>
</evidence>
<proteinExistence type="predicted"/>
<keyword evidence="1" id="KW-0732">Signal</keyword>
<dbReference type="RefSeq" id="WP_274266495.1">
    <property type="nucleotide sequence ID" value="NZ_CP117880.1"/>
</dbReference>
<evidence type="ECO:0000313" key="2">
    <source>
        <dbReference type="EMBL" id="WDF67769.1"/>
    </source>
</evidence>
<organism evidence="2 3">
    <name type="scientific">Sphingobacterium oryzagri</name>
    <dbReference type="NCBI Taxonomy" id="3025669"/>
    <lineage>
        <taxon>Bacteria</taxon>
        <taxon>Pseudomonadati</taxon>
        <taxon>Bacteroidota</taxon>
        <taxon>Sphingobacteriia</taxon>
        <taxon>Sphingobacteriales</taxon>
        <taxon>Sphingobacteriaceae</taxon>
        <taxon>Sphingobacterium</taxon>
    </lineage>
</organism>
<sequence>MRPLLLLIFCVLFMAPLAAQELNMRVEILSPQVQNTNKRALDMLKNVVQDFMANRSWTSKTIDPQERIDCSMLITIAEWDGSRTYKASAQIFSYRPVYGTNYSTTVLAYHDRSFNFNYVEGEQLEYNENVNLHSLSSLLAFYANVMIGMDADTFKQYGGNKYFTAARTILNAAQSNPEEGWRSMESLTNRYWLINNLLDRRYQPYRDFAYQYHINGLDQMSEQQVAARESMVEHLAILKQVDRHHTGNVLTGVLFAAKADELVGVFTKLPGNAGARVYNTLVELDPSNTSKYELLRK</sequence>
<feature type="signal peptide" evidence="1">
    <location>
        <begin position="1"/>
        <end position="19"/>
    </location>
</feature>
<dbReference type="Pfam" id="PF16119">
    <property type="entry name" value="DUF4835"/>
    <property type="match status" value="1"/>
</dbReference>
<evidence type="ECO:0000313" key="3">
    <source>
        <dbReference type="Proteomes" id="UP001221558"/>
    </source>
</evidence>
<dbReference type="EMBL" id="CP117880">
    <property type="protein sequence ID" value="WDF67769.1"/>
    <property type="molecule type" value="Genomic_DNA"/>
</dbReference>
<accession>A0ABY7WK79</accession>
<feature type="chain" id="PRO_5045347483" evidence="1">
    <location>
        <begin position="20"/>
        <end position="297"/>
    </location>
</feature>
<dbReference type="Proteomes" id="UP001221558">
    <property type="component" value="Chromosome"/>
</dbReference>
<keyword evidence="3" id="KW-1185">Reference proteome</keyword>